<feature type="transmembrane region" description="Helical" evidence="8">
    <location>
        <begin position="157"/>
        <end position="177"/>
    </location>
</feature>
<accession>A0AAU2GSJ9</accession>
<feature type="transmembrane region" description="Helical" evidence="8">
    <location>
        <begin position="219"/>
        <end position="241"/>
    </location>
</feature>
<evidence type="ECO:0000256" key="1">
    <source>
        <dbReference type="ARBA" id="ARBA00004651"/>
    </source>
</evidence>
<feature type="transmembrane region" description="Helical" evidence="8">
    <location>
        <begin position="128"/>
        <end position="150"/>
    </location>
</feature>
<sequence>MPRTVWLLVAARAINRLGAFSLPFLTVLISADFGASTTTAGLLSAAFGLATIPSRLAGGHLAARLGRRRTIVVGLTGCALAQLGIAAAGSLVAVACFAILLGLAFELYEPPSQAIIADTVPPAERVRAYGLLNAALAAGGTGAGLIAAALGRYDLRWLFVVDALTCLACALALRIALPADHPHPPAADQLPPPATDHPHPPAAHDRELGAPVRPWRDRALWAMFTSGTAFALISMQIVMALPLTLDRRGHEAADAGLLFTASAVTVIAAQPALRLRRLTVLAAPVALALGYTLLAIGLAGYAIAHTLPAFLIATAVWSLGDVIILGRAISVVADLAPAGATDRYLAAYGISWGIATTAAPVTATQILEHTGVTTLWAATACLALALAAAQLLIVKPLIIGKPLISQTGPPRPTGDTTTPVTQARRHPSRRR</sequence>
<dbReference type="SUPFAM" id="SSF103473">
    <property type="entry name" value="MFS general substrate transporter"/>
    <property type="match status" value="1"/>
</dbReference>
<dbReference type="Gene3D" id="1.20.1250.20">
    <property type="entry name" value="MFS general substrate transporter like domains"/>
    <property type="match status" value="1"/>
</dbReference>
<evidence type="ECO:0000256" key="5">
    <source>
        <dbReference type="ARBA" id="ARBA00022989"/>
    </source>
</evidence>
<dbReference type="InterPro" id="IPR011701">
    <property type="entry name" value="MFS"/>
</dbReference>
<name>A0AAU2GSJ9_9ACTN</name>
<feature type="region of interest" description="Disordered" evidence="7">
    <location>
        <begin position="405"/>
        <end position="431"/>
    </location>
</feature>
<evidence type="ECO:0000256" key="4">
    <source>
        <dbReference type="ARBA" id="ARBA00022692"/>
    </source>
</evidence>
<protein>
    <submittedName>
        <fullName evidence="10">MFS transporter</fullName>
    </submittedName>
</protein>
<proteinExistence type="predicted"/>
<evidence type="ECO:0000313" key="10">
    <source>
        <dbReference type="EMBL" id="WTU38661.1"/>
    </source>
</evidence>
<dbReference type="PROSITE" id="PS50850">
    <property type="entry name" value="MFS"/>
    <property type="match status" value="1"/>
</dbReference>
<feature type="compositionally biased region" description="Basic and acidic residues" evidence="7">
    <location>
        <begin position="196"/>
        <end position="208"/>
    </location>
</feature>
<evidence type="ECO:0000256" key="7">
    <source>
        <dbReference type="SAM" id="MobiDB-lite"/>
    </source>
</evidence>
<dbReference type="PANTHER" id="PTHR23517:SF2">
    <property type="entry name" value="MULTIDRUG RESISTANCE PROTEIN MDTH"/>
    <property type="match status" value="1"/>
</dbReference>
<keyword evidence="6 8" id="KW-0472">Membrane</keyword>
<feature type="transmembrane region" description="Helical" evidence="8">
    <location>
        <begin position="373"/>
        <end position="394"/>
    </location>
</feature>
<organism evidence="10">
    <name type="scientific">Streptomyces sp. NBC_00060</name>
    <dbReference type="NCBI Taxonomy" id="2975636"/>
    <lineage>
        <taxon>Bacteria</taxon>
        <taxon>Bacillati</taxon>
        <taxon>Actinomycetota</taxon>
        <taxon>Actinomycetes</taxon>
        <taxon>Kitasatosporales</taxon>
        <taxon>Streptomycetaceae</taxon>
        <taxon>Streptomyces</taxon>
    </lineage>
</organism>
<keyword evidence="5 8" id="KW-1133">Transmembrane helix</keyword>
<dbReference type="EMBL" id="CP108253">
    <property type="protein sequence ID" value="WTU38661.1"/>
    <property type="molecule type" value="Genomic_DNA"/>
</dbReference>
<evidence type="ECO:0000259" key="9">
    <source>
        <dbReference type="PROSITE" id="PS50850"/>
    </source>
</evidence>
<evidence type="ECO:0000256" key="3">
    <source>
        <dbReference type="ARBA" id="ARBA00022475"/>
    </source>
</evidence>
<feature type="transmembrane region" description="Helical" evidence="8">
    <location>
        <begin position="309"/>
        <end position="333"/>
    </location>
</feature>
<dbReference type="PANTHER" id="PTHR23517">
    <property type="entry name" value="RESISTANCE PROTEIN MDTM, PUTATIVE-RELATED-RELATED"/>
    <property type="match status" value="1"/>
</dbReference>
<feature type="region of interest" description="Disordered" evidence="7">
    <location>
        <begin position="184"/>
        <end position="208"/>
    </location>
</feature>
<keyword evidence="2" id="KW-0813">Transport</keyword>
<evidence type="ECO:0000256" key="2">
    <source>
        <dbReference type="ARBA" id="ARBA00022448"/>
    </source>
</evidence>
<feature type="transmembrane region" description="Helical" evidence="8">
    <location>
        <begin position="345"/>
        <end position="367"/>
    </location>
</feature>
<dbReference type="InterPro" id="IPR050171">
    <property type="entry name" value="MFS_Transporters"/>
</dbReference>
<dbReference type="InterPro" id="IPR036259">
    <property type="entry name" value="MFS_trans_sf"/>
</dbReference>
<evidence type="ECO:0000256" key="6">
    <source>
        <dbReference type="ARBA" id="ARBA00023136"/>
    </source>
</evidence>
<feature type="transmembrane region" description="Helical" evidence="8">
    <location>
        <begin position="71"/>
        <end position="104"/>
    </location>
</feature>
<evidence type="ECO:0000256" key="8">
    <source>
        <dbReference type="SAM" id="Phobius"/>
    </source>
</evidence>
<dbReference type="InterPro" id="IPR020846">
    <property type="entry name" value="MFS_dom"/>
</dbReference>
<dbReference type="GO" id="GO:0022857">
    <property type="term" value="F:transmembrane transporter activity"/>
    <property type="evidence" value="ECO:0007669"/>
    <property type="project" value="InterPro"/>
</dbReference>
<dbReference type="Pfam" id="PF07690">
    <property type="entry name" value="MFS_1"/>
    <property type="match status" value="1"/>
</dbReference>
<feature type="transmembrane region" description="Helical" evidence="8">
    <location>
        <begin position="280"/>
        <end position="303"/>
    </location>
</feature>
<reference evidence="10" key="1">
    <citation type="submission" date="2022-10" db="EMBL/GenBank/DDBJ databases">
        <title>The complete genomes of actinobacterial strains from the NBC collection.</title>
        <authorList>
            <person name="Joergensen T.S."/>
            <person name="Alvarez Arevalo M."/>
            <person name="Sterndorff E.B."/>
            <person name="Faurdal D."/>
            <person name="Vuksanovic O."/>
            <person name="Mourched A.-S."/>
            <person name="Charusanti P."/>
            <person name="Shaw S."/>
            <person name="Blin K."/>
            <person name="Weber T."/>
        </authorList>
    </citation>
    <scope>NUCLEOTIDE SEQUENCE</scope>
    <source>
        <strain evidence="10">NBC_00060</strain>
    </source>
</reference>
<dbReference type="GO" id="GO:0005886">
    <property type="term" value="C:plasma membrane"/>
    <property type="evidence" value="ECO:0007669"/>
    <property type="project" value="UniProtKB-SubCell"/>
</dbReference>
<keyword evidence="3" id="KW-1003">Cell membrane</keyword>
<keyword evidence="4 8" id="KW-0812">Transmembrane</keyword>
<comment type="subcellular location">
    <subcellularLocation>
        <location evidence="1">Cell membrane</location>
        <topology evidence="1">Multi-pass membrane protein</topology>
    </subcellularLocation>
</comment>
<feature type="domain" description="Major facilitator superfamily (MFS) profile" evidence="9">
    <location>
        <begin position="4"/>
        <end position="397"/>
    </location>
</feature>
<gene>
    <name evidence="10" type="ORF">OHV25_03310</name>
</gene>
<dbReference type="AlphaFoldDB" id="A0AAU2GSJ9"/>